<feature type="transmembrane region" description="Helical" evidence="1">
    <location>
        <begin position="6"/>
        <end position="25"/>
    </location>
</feature>
<gene>
    <name evidence="3" type="ORF">OIU74_025166</name>
</gene>
<keyword evidence="2" id="KW-0732">Signal</keyword>
<evidence type="ECO:0000313" key="4">
    <source>
        <dbReference type="Proteomes" id="UP001151752"/>
    </source>
</evidence>
<evidence type="ECO:0000313" key="3">
    <source>
        <dbReference type="EMBL" id="KAJ6758448.1"/>
    </source>
</evidence>
<comment type="caution">
    <text evidence="3">The sequence shown here is derived from an EMBL/GenBank/DDBJ whole genome shotgun (WGS) entry which is preliminary data.</text>
</comment>
<feature type="chain" id="PRO_5040654127" evidence="2">
    <location>
        <begin position="16"/>
        <end position="144"/>
    </location>
</feature>
<organism evidence="3 4">
    <name type="scientific">Salix koriyanagi</name>
    <dbReference type="NCBI Taxonomy" id="2511006"/>
    <lineage>
        <taxon>Eukaryota</taxon>
        <taxon>Viridiplantae</taxon>
        <taxon>Streptophyta</taxon>
        <taxon>Embryophyta</taxon>
        <taxon>Tracheophyta</taxon>
        <taxon>Spermatophyta</taxon>
        <taxon>Magnoliopsida</taxon>
        <taxon>eudicotyledons</taxon>
        <taxon>Gunneridae</taxon>
        <taxon>Pentapetalae</taxon>
        <taxon>rosids</taxon>
        <taxon>fabids</taxon>
        <taxon>Malpighiales</taxon>
        <taxon>Salicaceae</taxon>
        <taxon>Saliceae</taxon>
        <taxon>Salix</taxon>
    </lineage>
</organism>
<keyword evidence="1" id="KW-1133">Transmembrane helix</keyword>
<feature type="signal peptide" evidence="2">
    <location>
        <begin position="1"/>
        <end position="15"/>
    </location>
</feature>
<dbReference type="PANTHER" id="PTHR35309">
    <property type="match status" value="1"/>
</dbReference>
<evidence type="ECO:0000256" key="2">
    <source>
        <dbReference type="SAM" id="SignalP"/>
    </source>
</evidence>
<keyword evidence="1" id="KW-0472">Membrane</keyword>
<keyword evidence="1" id="KW-0812">Transmembrane</keyword>
<dbReference type="EMBL" id="JAPFFM010000006">
    <property type="protein sequence ID" value="KAJ6758449.1"/>
    <property type="molecule type" value="Genomic_DNA"/>
</dbReference>
<dbReference type="Proteomes" id="UP001151752">
    <property type="component" value="Chromosome 18"/>
</dbReference>
<keyword evidence="4" id="KW-1185">Reference proteome</keyword>
<dbReference type="AlphaFoldDB" id="A0A9Q0W1D5"/>
<dbReference type="Pfam" id="PF14249">
    <property type="entry name" value="Tocopherol_cycl"/>
    <property type="match status" value="1"/>
</dbReference>
<dbReference type="GO" id="GO:0009976">
    <property type="term" value="F:tocopherol cyclase activity"/>
    <property type="evidence" value="ECO:0007669"/>
    <property type="project" value="InterPro"/>
</dbReference>
<accession>A0A9Q0W1D5</accession>
<name>A0A9Q0W1D5_9ROSI</name>
<evidence type="ECO:0000256" key="1">
    <source>
        <dbReference type="SAM" id="Phobius"/>
    </source>
</evidence>
<sequence>MCLHHLIVPSVLLTAGTIMMGRRGIFLKVGILKCRFRSGNRVSAFMYTVENPAFAKKLTALELAQHGSRSIGVGAQILGAYDKYICQFSEESQNFWGSRHELVLGNTFVAERNMRPPAKEVPPQVYILAEANRVKRIQVTTYIL</sequence>
<reference evidence="3" key="2">
    <citation type="journal article" date="2023" name="Int. J. Mol. Sci.">
        <title>De Novo Assembly and Annotation of 11 Diverse Shrub Willow (Salix) Genomes Reveals Novel Gene Organization in Sex-Linked Regions.</title>
        <authorList>
            <person name="Hyden B."/>
            <person name="Feng K."/>
            <person name="Yates T.B."/>
            <person name="Jawdy S."/>
            <person name="Cereghino C."/>
            <person name="Smart L.B."/>
            <person name="Muchero W."/>
        </authorList>
    </citation>
    <scope>NUCLEOTIDE SEQUENCE</scope>
    <source>
        <tissue evidence="3">Shoot tip</tissue>
    </source>
</reference>
<proteinExistence type="predicted"/>
<protein>
    <submittedName>
        <fullName evidence="3">Uncharacterized protein</fullName>
    </submittedName>
</protein>
<dbReference type="EMBL" id="JAPFFM010000006">
    <property type="protein sequence ID" value="KAJ6758448.1"/>
    <property type="molecule type" value="Genomic_DNA"/>
</dbReference>
<reference evidence="3" key="1">
    <citation type="submission" date="2022-11" db="EMBL/GenBank/DDBJ databases">
        <authorList>
            <person name="Hyden B.L."/>
            <person name="Feng K."/>
            <person name="Yates T."/>
            <person name="Jawdy S."/>
            <person name="Smart L.B."/>
            <person name="Muchero W."/>
        </authorList>
    </citation>
    <scope>NUCLEOTIDE SEQUENCE</scope>
    <source>
        <tissue evidence="3">Shoot tip</tissue>
    </source>
</reference>
<dbReference type="PANTHER" id="PTHR35309:SF2">
    <property type="entry name" value="TOCOPHEROL CYCLASE, CHLOROPLASTIC"/>
    <property type="match status" value="1"/>
</dbReference>
<dbReference type="InterPro" id="IPR025893">
    <property type="entry name" value="Tocopherol_cyclase"/>
</dbReference>